<name>A0A8T5V3P7_9EURY</name>
<keyword evidence="4" id="KW-1185">Reference proteome</keyword>
<evidence type="ECO:0000313" key="4">
    <source>
        <dbReference type="Proteomes" id="UP000825933"/>
    </source>
</evidence>
<evidence type="ECO:0000256" key="1">
    <source>
        <dbReference type="SAM" id="Phobius"/>
    </source>
</evidence>
<dbReference type="AlphaFoldDB" id="A0A8T5V3P7"/>
<keyword evidence="1" id="KW-0812">Transmembrane</keyword>
<dbReference type="Proteomes" id="UP000825933">
    <property type="component" value="Unassembled WGS sequence"/>
</dbReference>
<reference evidence="2" key="1">
    <citation type="submission" date="2021-09" db="EMBL/GenBank/DDBJ databases">
        <title>Methanobacterium sp. strain VT, new methanogenic archaea isolated from West Spitsbergen permafrost.</title>
        <authorList>
            <person name="Trubitsyn V.E."/>
            <person name="Shcherbakova V.A."/>
        </authorList>
    </citation>
    <scope>NUCLEOTIDE SEQUENCE</scope>
    <source>
        <strain evidence="2">VT</strain>
    </source>
</reference>
<reference evidence="4" key="2">
    <citation type="journal article" date="2022" name="Microbiol. Resour. Announc.">
        <title>Draft Genome Sequence of a Methanogenic Archaeon from West Spitsbergen Permafrost.</title>
        <authorList>
            <person name="Trubitsyn V."/>
            <person name="Rivkina E."/>
            <person name="Shcherbakova V."/>
        </authorList>
    </citation>
    <scope>NUCLEOTIDE SEQUENCE [LARGE SCALE GENOMIC DNA]</scope>
    <source>
        <strain evidence="4">VT</strain>
    </source>
</reference>
<protein>
    <submittedName>
        <fullName evidence="2">Uncharacterized protein</fullName>
    </submittedName>
</protein>
<comment type="caution">
    <text evidence="2">The sequence shown here is derived from an EMBL/GenBank/DDBJ whole genome shotgun (WGS) entry which is preliminary data.</text>
</comment>
<gene>
    <name evidence="2" type="ORF">K8N75_09575</name>
    <name evidence="3" type="ORF">K8N75_13335</name>
</gene>
<evidence type="ECO:0000313" key="2">
    <source>
        <dbReference type="EMBL" id="MBZ2166285.1"/>
    </source>
</evidence>
<accession>A0A8T5V3P7</accession>
<keyword evidence="1" id="KW-0472">Membrane</keyword>
<dbReference type="EMBL" id="JAIOUQ010000017">
    <property type="protein sequence ID" value="MBZ2167022.1"/>
    <property type="molecule type" value="Genomic_DNA"/>
</dbReference>
<organism evidence="2 4">
    <name type="scientific">Methanobacterium spitsbergense</name>
    <dbReference type="NCBI Taxonomy" id="2874285"/>
    <lineage>
        <taxon>Archaea</taxon>
        <taxon>Methanobacteriati</taxon>
        <taxon>Methanobacteriota</taxon>
        <taxon>Methanomada group</taxon>
        <taxon>Methanobacteria</taxon>
        <taxon>Methanobacteriales</taxon>
        <taxon>Methanobacteriaceae</taxon>
        <taxon>Methanobacterium</taxon>
    </lineage>
</organism>
<dbReference type="EMBL" id="JAIOUQ010000009">
    <property type="protein sequence ID" value="MBZ2166285.1"/>
    <property type="molecule type" value="Genomic_DNA"/>
</dbReference>
<sequence>MDYLQCNKCKQQYELLPEEKPEDFSSKCGCGGSLKHHLDDDKQYLKESSVGYDIHEVGKRDPINFIYIFELVIKGLMLLGAFFIAIILFPLGLIVLALIVYFIFFYKK</sequence>
<proteinExistence type="predicted"/>
<keyword evidence="1" id="KW-1133">Transmembrane helix</keyword>
<evidence type="ECO:0000313" key="3">
    <source>
        <dbReference type="EMBL" id="MBZ2167022.1"/>
    </source>
</evidence>
<feature type="transmembrane region" description="Helical" evidence="1">
    <location>
        <begin position="76"/>
        <end position="104"/>
    </location>
</feature>